<dbReference type="VEuPathDB" id="FungiDB:DEHA2E01672g"/>
<dbReference type="Proteomes" id="UP000000599">
    <property type="component" value="Chromosome E"/>
</dbReference>
<dbReference type="InParanoid" id="B5RTS6"/>
<dbReference type="HOGENOM" id="CLU_365663_0_0_1"/>
<dbReference type="PANTHER" id="PTHR21708">
    <property type="entry name" value="PROBABLE 2-DEHYDROPANTOATE 2-REDUCTASE"/>
    <property type="match status" value="1"/>
</dbReference>
<dbReference type="GeneID" id="8998624"/>
<protein>
    <submittedName>
        <fullName evidence="2">DEHA2E01672p</fullName>
    </submittedName>
</protein>
<dbReference type="OMA" id="PKICLDP"/>
<dbReference type="GO" id="GO:0005737">
    <property type="term" value="C:cytoplasm"/>
    <property type="evidence" value="ECO:0007669"/>
    <property type="project" value="TreeGrafter"/>
</dbReference>
<accession>B5RTS6</accession>
<name>B5RTS6_DEBHA</name>
<feature type="compositionally biased region" description="Low complexity" evidence="1">
    <location>
        <begin position="451"/>
        <end position="465"/>
    </location>
</feature>
<evidence type="ECO:0000256" key="1">
    <source>
        <dbReference type="SAM" id="MobiDB-lite"/>
    </source>
</evidence>
<dbReference type="RefSeq" id="XP_002770390.1">
    <property type="nucleotide sequence ID" value="XM_002770344.1"/>
</dbReference>
<dbReference type="EMBL" id="CR382137">
    <property type="protein sequence ID" value="CAR65738.1"/>
    <property type="molecule type" value="Genomic_DNA"/>
</dbReference>
<dbReference type="PANTHER" id="PTHR21708:SF25">
    <property type="entry name" value="PROTEIN PAM1-RELATED"/>
    <property type="match status" value="1"/>
</dbReference>
<dbReference type="AlphaFoldDB" id="B5RTS6"/>
<feature type="region of interest" description="Disordered" evidence="1">
    <location>
        <begin position="684"/>
        <end position="741"/>
    </location>
</feature>
<dbReference type="KEGG" id="dha:DEHA2E01672g"/>
<dbReference type="eggNOG" id="ENOG502RPVR">
    <property type="taxonomic scope" value="Eukaryota"/>
</dbReference>
<evidence type="ECO:0000313" key="2">
    <source>
        <dbReference type="EMBL" id="CAR65738.1"/>
    </source>
</evidence>
<dbReference type="InterPro" id="IPR051402">
    <property type="entry name" value="KPR-Related"/>
</dbReference>
<evidence type="ECO:0000313" key="3">
    <source>
        <dbReference type="Proteomes" id="UP000000599"/>
    </source>
</evidence>
<organism evidence="2 3">
    <name type="scientific">Debaryomyces hansenii (strain ATCC 36239 / CBS 767 / BCRC 21394 / JCM 1990 / NBRC 0083 / IGC 2968)</name>
    <name type="common">Yeast</name>
    <name type="synonym">Torulaspora hansenii</name>
    <dbReference type="NCBI Taxonomy" id="284592"/>
    <lineage>
        <taxon>Eukaryota</taxon>
        <taxon>Fungi</taxon>
        <taxon>Dikarya</taxon>
        <taxon>Ascomycota</taxon>
        <taxon>Saccharomycotina</taxon>
        <taxon>Pichiomycetes</taxon>
        <taxon>Debaryomycetaceae</taxon>
        <taxon>Debaryomyces</taxon>
    </lineage>
</organism>
<reference evidence="2 3" key="1">
    <citation type="journal article" date="2004" name="Nature">
        <title>Genome evolution in yeasts.</title>
        <authorList>
            <consortium name="Genolevures"/>
            <person name="Dujon B."/>
            <person name="Sherman D."/>
            <person name="Fischer G."/>
            <person name="Durrens P."/>
            <person name="Casaregola S."/>
            <person name="Lafontaine I."/>
            <person name="de Montigny J."/>
            <person name="Marck C."/>
            <person name="Neuveglise C."/>
            <person name="Talla E."/>
            <person name="Goffard N."/>
            <person name="Frangeul L."/>
            <person name="Aigle M."/>
            <person name="Anthouard V."/>
            <person name="Babour A."/>
            <person name="Barbe V."/>
            <person name="Barnay S."/>
            <person name="Blanchin S."/>
            <person name="Beckerich J.M."/>
            <person name="Beyne E."/>
            <person name="Bleykasten C."/>
            <person name="Boisrame A."/>
            <person name="Boyer J."/>
            <person name="Cattolico L."/>
            <person name="Confanioleri F."/>
            <person name="de Daruvar A."/>
            <person name="Despons L."/>
            <person name="Fabre E."/>
            <person name="Fairhead C."/>
            <person name="Ferry-Dumazet H."/>
            <person name="Groppi A."/>
            <person name="Hantraye F."/>
            <person name="Hennequin C."/>
            <person name="Jauniaux N."/>
            <person name="Joyet P."/>
            <person name="Kachouri R."/>
            <person name="Kerrest A."/>
            <person name="Koszul R."/>
            <person name="Lemaire M."/>
            <person name="Lesur I."/>
            <person name="Ma L."/>
            <person name="Muller H."/>
            <person name="Nicaud J.M."/>
            <person name="Nikolski M."/>
            <person name="Oztas S."/>
            <person name="Ozier-Kalogeropoulos O."/>
            <person name="Pellenz S."/>
            <person name="Potier S."/>
            <person name="Richard G.F."/>
            <person name="Straub M.L."/>
            <person name="Suleau A."/>
            <person name="Swennene D."/>
            <person name="Tekaia F."/>
            <person name="Wesolowski-Louvel M."/>
            <person name="Westhof E."/>
            <person name="Wirth B."/>
            <person name="Zeniou-Meyer M."/>
            <person name="Zivanovic I."/>
            <person name="Bolotin-Fukuhara M."/>
            <person name="Thierry A."/>
            <person name="Bouchier C."/>
            <person name="Caudron B."/>
            <person name="Scarpelli C."/>
            <person name="Gaillardin C."/>
            <person name="Weissenbach J."/>
            <person name="Wincker P."/>
            <person name="Souciet J.L."/>
        </authorList>
    </citation>
    <scope>NUCLEOTIDE SEQUENCE [LARGE SCALE GENOMIC DNA]</scope>
    <source>
        <strain evidence="3">ATCC 36239 / CBS 767 / BCRC 21394 / JCM 1990 / NBRC 0083 / IGC 2968</strain>
    </source>
</reference>
<feature type="compositionally biased region" description="Low complexity" evidence="1">
    <location>
        <begin position="687"/>
        <end position="704"/>
    </location>
</feature>
<proteinExistence type="predicted"/>
<feature type="compositionally biased region" description="Polar residues" evidence="1">
    <location>
        <begin position="705"/>
        <end position="724"/>
    </location>
</feature>
<sequence>MSSDSHLHNRMDNPQTLLIGESSSLEYLTWALAEAKWQVTVVPLNGQRAEMQDKWWHLLVETETFAYLPHLSIGDMSQLATVLENTVTIKFDVVVVTYKCYEELQSNVMVLERLIDNRTVFLVDSNEDIWIAAKFRDLFPNNVVLSVYSDADCRSISHNSNCFRLMNDLTTIMVGFTSEITEGSSIAAVDGNGPAGETLIRLRNVFNDEHLQGKLVVLPAVYHRRLSKIIWKNIVRVICFESLSIIFEEPDILSLAKQINVAPLMKGVFQEILTICNYLKIKGLPSPYTESSKKLLQSSILLESNQRMKRTIACTNNREIYPQYLDATKLFYDFSRGIEINITSLLLKLLKVSDEFSIETPFLESTYSFMNRLITIRDGIDNNGNLCPSKLFQAKRISNDSKTIREINGIPPNKNMMNFPPFNPPPLPQPPTQSFFNSNPLVFMSEIHSHNNNSNNKKSSSNNNNKTHDLKKNGIPNALSCGLGDGPLNNTKSPYDKYYDAEAQINHKQQTETTMSDTPCANYPYSQNNTLSQSHHDLPIHGIHNLPPKHQAGINSHAYYMHQNNQYYQSANPNCYPHQQYQKPMYQPYNSSLSSFATLANTSQGTNYPNGNVSNEFVNRHGSFNIPKKRQTFFHASIPITRKTSSHKLRQSHASLLDMVQFDNLMDKTTSSRYGVELDTSSTVLNSANNSRGSKASSSRTSSKLQSPQIQPAANGHANFNNNIDDGHIRNADPYNGRSRK</sequence>
<feature type="region of interest" description="Disordered" evidence="1">
    <location>
        <begin position="448"/>
        <end position="472"/>
    </location>
</feature>
<keyword evidence="3" id="KW-1185">Reference proteome</keyword>
<gene>
    <name evidence="2" type="ordered locus">DEHA2E01672g</name>
</gene>
<dbReference type="OrthoDB" id="4017860at2759"/>